<dbReference type="CDD" id="cd17254">
    <property type="entry name" value="RMtype1_S_FclI-TRD1-CR1_like"/>
    <property type="match status" value="1"/>
</dbReference>
<gene>
    <name evidence="5" type="ORF">ACFSM0_09410</name>
</gene>
<comment type="caution">
    <text evidence="5">The sequence shown here is derived from an EMBL/GenBank/DDBJ whole genome shotgun (WGS) entry which is preliminary data.</text>
</comment>
<dbReference type="PANTHER" id="PTHR43140:SF1">
    <property type="entry name" value="TYPE I RESTRICTION ENZYME ECOKI SPECIFICITY SUBUNIT"/>
    <property type="match status" value="1"/>
</dbReference>
<protein>
    <submittedName>
        <fullName evidence="5">Restriction endonuclease subunit S</fullName>
        <ecNumber evidence="5">3.1.21.-</ecNumber>
    </submittedName>
</protein>
<keyword evidence="5" id="KW-0378">Hydrolase</keyword>
<dbReference type="GO" id="GO:0016787">
    <property type="term" value="F:hydrolase activity"/>
    <property type="evidence" value="ECO:0007669"/>
    <property type="project" value="UniProtKB-KW"/>
</dbReference>
<keyword evidence="2" id="KW-0680">Restriction system</keyword>
<dbReference type="GO" id="GO:0004519">
    <property type="term" value="F:endonuclease activity"/>
    <property type="evidence" value="ECO:0007669"/>
    <property type="project" value="UniProtKB-KW"/>
</dbReference>
<keyword evidence="5" id="KW-0255">Endonuclease</keyword>
<name>A0ABW5A9M9_9RHOB</name>
<evidence type="ECO:0000256" key="1">
    <source>
        <dbReference type="ARBA" id="ARBA00010923"/>
    </source>
</evidence>
<dbReference type="CDD" id="cd17256">
    <property type="entry name" value="RMtype1_S_EcoJA65PI-TRD1-CR1_like"/>
    <property type="match status" value="1"/>
</dbReference>
<dbReference type="InterPro" id="IPR044946">
    <property type="entry name" value="Restrct_endonuc_typeI_TRD_sf"/>
</dbReference>
<reference evidence="6" key="1">
    <citation type="journal article" date="2019" name="Int. J. Syst. Evol. Microbiol.">
        <title>The Global Catalogue of Microorganisms (GCM) 10K type strain sequencing project: providing services to taxonomists for standard genome sequencing and annotation.</title>
        <authorList>
            <consortium name="The Broad Institute Genomics Platform"/>
            <consortium name="The Broad Institute Genome Sequencing Center for Infectious Disease"/>
            <person name="Wu L."/>
            <person name="Ma J."/>
        </authorList>
    </citation>
    <scope>NUCLEOTIDE SEQUENCE [LARGE SCALE GENOMIC DNA]</scope>
    <source>
        <strain evidence="6">CCUG 55131</strain>
    </source>
</reference>
<organism evidence="5 6">
    <name type="scientific">Rhodobacter lacus</name>
    <dbReference type="NCBI Taxonomy" id="1641972"/>
    <lineage>
        <taxon>Bacteria</taxon>
        <taxon>Pseudomonadati</taxon>
        <taxon>Pseudomonadota</taxon>
        <taxon>Alphaproteobacteria</taxon>
        <taxon>Rhodobacterales</taxon>
        <taxon>Rhodobacter group</taxon>
        <taxon>Rhodobacter</taxon>
    </lineage>
</organism>
<dbReference type="PANTHER" id="PTHR43140">
    <property type="entry name" value="TYPE-1 RESTRICTION ENZYME ECOKI SPECIFICITY PROTEIN"/>
    <property type="match status" value="1"/>
</dbReference>
<evidence type="ECO:0000313" key="5">
    <source>
        <dbReference type="EMBL" id="MFD2174305.1"/>
    </source>
</evidence>
<comment type="similarity">
    <text evidence="1">Belongs to the type-I restriction system S methylase family.</text>
</comment>
<dbReference type="EMBL" id="JBHUIX010000009">
    <property type="protein sequence ID" value="MFD2174305.1"/>
    <property type="molecule type" value="Genomic_DNA"/>
</dbReference>
<dbReference type="Gene3D" id="3.90.220.20">
    <property type="entry name" value="DNA methylase specificity domains"/>
    <property type="match status" value="2"/>
</dbReference>
<keyword evidence="5" id="KW-0540">Nuclease</keyword>
<dbReference type="InterPro" id="IPR051212">
    <property type="entry name" value="Type-I_RE_S_subunit"/>
</dbReference>
<accession>A0ABW5A9M9</accession>
<evidence type="ECO:0000259" key="4">
    <source>
        <dbReference type="Pfam" id="PF01420"/>
    </source>
</evidence>
<dbReference type="Proteomes" id="UP001597413">
    <property type="component" value="Unassembled WGS sequence"/>
</dbReference>
<dbReference type="RefSeq" id="WP_377389654.1">
    <property type="nucleotide sequence ID" value="NZ_JBHUIX010000009.1"/>
</dbReference>
<feature type="domain" description="Type I restriction modification DNA specificity" evidence="4">
    <location>
        <begin position="89"/>
        <end position="250"/>
    </location>
</feature>
<dbReference type="EC" id="3.1.21.-" evidence="5"/>
<dbReference type="SUPFAM" id="SSF116734">
    <property type="entry name" value="DNA methylase specificity domain"/>
    <property type="match status" value="2"/>
</dbReference>
<evidence type="ECO:0000256" key="3">
    <source>
        <dbReference type="ARBA" id="ARBA00023125"/>
    </source>
</evidence>
<evidence type="ECO:0000313" key="6">
    <source>
        <dbReference type="Proteomes" id="UP001597413"/>
    </source>
</evidence>
<sequence length="574" mass="62969">MRDGAFTAERLLALYDRVAEAEDAIPRLRRFVLDLAVRGKLVEQDASDEPAAELLKRIAGSAAQQPARRGKQRDTSAANALEELPFDAPDGWTFAALGQLVRVLNGRAYKQQELLSSGTPVLRVGNLFTSNHWYYSDLELDDDKYCEAGDLIYAWSASFGPFIWDGPRAIFHYHIWKLPLISEADLSKWYLFLFLQQKTREIKEAGHGISMVHMTKEKMEKLIVPLPPLAEQRRIVAKVNELMALCDRLEGARAMREAVRDRLTAATLTRLTAPEIDAETFPIHARFALQTLPTLTTRPDQIKTLRQTILNLAVRGKLVPQDPTEEPAAELLKRIGEERVAKAKGAKVRAKRPVPFADQTSIASLPDSWRIEAIGNLVDPTATISYGVLVPGPDVTDGIPFVRAQDLALSGHPERPNKTIAPEIEAPYARTRLRGGEILLCVVGSIGKLGVAPQSWAGANIARAVARIAPVESISSDYLLLAMRSDLIQTYCAEATRTLAQPTLNVGLIEVLPIPLPPLAEQHRIVAKVDALMSLCDQLEASLTTTTTTRSRLLEALLHEALGGAPGAQAEAAA</sequence>
<proteinExistence type="inferred from homology"/>
<dbReference type="InterPro" id="IPR000055">
    <property type="entry name" value="Restrct_endonuc_typeI_TRD"/>
</dbReference>
<evidence type="ECO:0000256" key="2">
    <source>
        <dbReference type="ARBA" id="ARBA00022747"/>
    </source>
</evidence>
<keyword evidence="6" id="KW-1185">Reference proteome</keyword>
<keyword evidence="3" id="KW-0238">DNA-binding</keyword>
<feature type="domain" description="Type I restriction modification DNA specificity" evidence="4">
    <location>
        <begin position="399"/>
        <end position="541"/>
    </location>
</feature>
<dbReference type="Pfam" id="PF01420">
    <property type="entry name" value="Methylase_S"/>
    <property type="match status" value="2"/>
</dbReference>